<keyword evidence="5" id="KW-0175">Coiled coil</keyword>
<evidence type="ECO:0000256" key="5">
    <source>
        <dbReference type="SAM" id="Coils"/>
    </source>
</evidence>
<dbReference type="RefSeq" id="WP_074793650.1">
    <property type="nucleotide sequence ID" value="NZ_FOAD01000004.1"/>
</dbReference>
<dbReference type="PANTHER" id="PTHR36438:SF1">
    <property type="entry name" value="IRON-SULFUR CLUSTER REPAIR PROTEIN YTFE"/>
    <property type="match status" value="1"/>
</dbReference>
<dbReference type="Pfam" id="PF04405">
    <property type="entry name" value="ScdA_N"/>
    <property type="match status" value="1"/>
</dbReference>
<reference evidence="7 8" key="1">
    <citation type="submission" date="2016-10" db="EMBL/GenBank/DDBJ databases">
        <authorList>
            <person name="de Groot N.N."/>
        </authorList>
    </citation>
    <scope>NUCLEOTIDE SEQUENCE [LARGE SCALE GENOMIC DNA]</scope>
    <source>
        <strain evidence="7 8">CDM_5</strain>
    </source>
</reference>
<feature type="domain" description="Hemerythrin-like" evidence="6">
    <location>
        <begin position="82"/>
        <end position="229"/>
    </location>
</feature>
<keyword evidence="3" id="KW-0479">Metal-binding</keyword>
<evidence type="ECO:0000256" key="1">
    <source>
        <dbReference type="ARBA" id="ARBA00004496"/>
    </source>
</evidence>
<feature type="coiled-coil region" evidence="5">
    <location>
        <begin position="116"/>
        <end position="186"/>
    </location>
</feature>
<dbReference type="Gene3D" id="1.20.120.520">
    <property type="entry name" value="nmb1532 protein domain like"/>
    <property type="match status" value="1"/>
</dbReference>
<dbReference type="Proteomes" id="UP000183894">
    <property type="component" value="Unassembled WGS sequence"/>
</dbReference>
<keyword evidence="2" id="KW-0963">Cytoplasm</keyword>
<accession>A0A1H7PE92</accession>
<name>A0A1H7PE92_HALLR</name>
<gene>
    <name evidence="7" type="ORF">SAMN04488691_10468</name>
</gene>
<evidence type="ECO:0000256" key="2">
    <source>
        <dbReference type="ARBA" id="ARBA00022490"/>
    </source>
</evidence>
<dbReference type="NCBIfam" id="TIGR03652">
    <property type="entry name" value="FeS_repair_RIC"/>
    <property type="match status" value="1"/>
</dbReference>
<dbReference type="InterPro" id="IPR019903">
    <property type="entry name" value="RIC_family"/>
</dbReference>
<evidence type="ECO:0000313" key="8">
    <source>
        <dbReference type="Proteomes" id="UP000183894"/>
    </source>
</evidence>
<keyword evidence="4" id="KW-0408">Iron</keyword>
<dbReference type="AlphaFoldDB" id="A0A1H7PE92"/>
<evidence type="ECO:0000256" key="4">
    <source>
        <dbReference type="ARBA" id="ARBA00023004"/>
    </source>
</evidence>
<evidence type="ECO:0000256" key="3">
    <source>
        <dbReference type="ARBA" id="ARBA00022723"/>
    </source>
</evidence>
<dbReference type="InterPro" id="IPR012312">
    <property type="entry name" value="Hemerythrin-like"/>
</dbReference>
<organism evidence="7 8">
    <name type="scientific">Haloferax larsenii</name>
    <dbReference type="NCBI Taxonomy" id="302484"/>
    <lineage>
        <taxon>Archaea</taxon>
        <taxon>Methanobacteriati</taxon>
        <taxon>Methanobacteriota</taxon>
        <taxon>Stenosarchaea group</taxon>
        <taxon>Halobacteria</taxon>
        <taxon>Halobacteriales</taxon>
        <taxon>Haloferacaceae</taxon>
        <taxon>Haloferax</taxon>
    </lineage>
</organism>
<dbReference type="PANTHER" id="PTHR36438">
    <property type="entry name" value="IRON-SULFUR CLUSTER REPAIR PROTEIN YTFE"/>
    <property type="match status" value="1"/>
</dbReference>
<evidence type="ECO:0000259" key="6">
    <source>
        <dbReference type="Pfam" id="PF01814"/>
    </source>
</evidence>
<dbReference type="GO" id="GO:0005737">
    <property type="term" value="C:cytoplasm"/>
    <property type="evidence" value="ECO:0007669"/>
    <property type="project" value="UniProtKB-SubCell"/>
</dbReference>
<evidence type="ECO:0000313" key="7">
    <source>
        <dbReference type="EMBL" id="SEL34091.1"/>
    </source>
</evidence>
<dbReference type="GO" id="GO:0046872">
    <property type="term" value="F:metal ion binding"/>
    <property type="evidence" value="ECO:0007669"/>
    <property type="project" value="UniProtKB-KW"/>
</dbReference>
<comment type="subcellular location">
    <subcellularLocation>
        <location evidence="1">Cytoplasm</location>
    </subcellularLocation>
</comment>
<sequence>MMTDTIDPSRQVSSFVEESLAFAPVFEEFGIDYCCGGDVSLAAACEAVDADIDDVRAELRTVQVTETDESFDWESLSELTDHIVSTHHDRLREELPALEALVHKVANVHSQDHPELEAVEREFVALAEEMQTHIQEEEDDLFPIARKIDAGESLTGDEIRTLEREIEGFEDDHEATAQRLDRLSELTDDYAVPESACASYRSMLDRLAELERDTHLHVHKENNVLFPAVASTFGADT</sequence>
<protein>
    <submittedName>
        <fullName evidence="7">Regulator of cell morphogenesis and NO signaling</fullName>
    </submittedName>
</protein>
<dbReference type="Pfam" id="PF01814">
    <property type="entry name" value="Hemerythrin"/>
    <property type="match status" value="1"/>
</dbReference>
<dbReference type="EMBL" id="FOAD01000004">
    <property type="protein sequence ID" value="SEL34091.1"/>
    <property type="molecule type" value="Genomic_DNA"/>
</dbReference>
<proteinExistence type="predicted"/>
<dbReference type="OrthoDB" id="105876at2157"/>